<comment type="caution">
    <text evidence="16">The sequence shown here is derived from an EMBL/GenBank/DDBJ whole genome shotgun (WGS) entry which is preliminary data.</text>
</comment>
<evidence type="ECO:0000256" key="4">
    <source>
        <dbReference type="ARBA" id="ARBA00022525"/>
    </source>
</evidence>
<feature type="compositionally biased region" description="Polar residues" evidence="11">
    <location>
        <begin position="805"/>
        <end position="826"/>
    </location>
</feature>
<comment type="caution">
    <text evidence="10">Lacks conserved residue(s) required for the propagation of feature annotation.</text>
</comment>
<dbReference type="InterPro" id="IPR036383">
    <property type="entry name" value="TSP1_rpt_sf"/>
</dbReference>
<evidence type="ECO:0000256" key="7">
    <source>
        <dbReference type="ARBA" id="ARBA00022989"/>
    </source>
</evidence>
<evidence type="ECO:0000259" key="15">
    <source>
        <dbReference type="PROSITE" id="PS50022"/>
    </source>
</evidence>
<sequence length="897" mass="99115">MNGLCGTRLIFFSIAQAVFVPTGVCVNSWMPWNWGSKPRPIDGQWSSWSSWSTCQMTFEPIKTPFRYKERGCSNPAPKNGGDECKGESRRTTSCDDCNIALGLESGRIKDSMITALHSHKDFPASAARLNGKSAWCSMNPDSLLEPLYLQIDLKKMTAISAIASQGFYPAAELLSLRMGRVSKYELMYSTNGFAWKLYQDRINKTVIRGNSRRNGTALNILTPEITARFIRVYPLSYFSFVCMRLELYGCTFGCGGDLSVEPGNIITHSSPQEDQDCLWHVKLPNITKLNFDFINFNVPCSNGYTELRDGSMPYSTATVLAQYCGFDRPPPLVMSNSGEFWVRFKSNASDPQVGFYSVYFPGCGGHLHGSTGEIKSPNFPKEYFHNSKCIWTITVQEGKSLRLNFVQFSIEGDANRQRCPHDHLTIWNGSHSNAPLIGKYCNSNRPPSVVCSSGNSVRLKFHSDDALAWSGFFITYSAVNPFMPCNEMFSSTIMPTNTSLWTTSMYLTPTPLVTVMKTVITQQAMFSSRSHFYVGATTKITVDRTNLNTLALSSANVTVDFEGTSADGELKAAAQGKQKYDGDDDDDESLTTVIILSVMAFIVICMIIASIVPSVKHHYEKQKQETEMSLMIAASLSIPETNSKETFEVVPTTADLQLTPALDRVPCDAVSYSEPGLLPVEIAESESLSETPTVEFSNEPLEITRLLLKSSGIKNICEDENDGLGTGENETDAMVPFIMDDDTQEIGSLRMSYEDLGSSFACEMQAMLSQLVDKDELPEWNPSIVNDETETEGSIVSEREACNDNVPQGQGDTKSIQLNETSTNNVPFGKGEKLLSTLNKADIEMGEKWKMEPVDNVSCHSLKKSAGNERISGSQTDSKDSSSSENASTCSYSETYV</sequence>
<dbReference type="Gene3D" id="2.20.100.10">
    <property type="entry name" value="Thrombospondin type-1 (TSP1) repeat"/>
    <property type="match status" value="1"/>
</dbReference>
<gene>
    <name evidence="16" type="ORF">PLOB_00043676</name>
</gene>
<keyword evidence="7 12" id="KW-1133">Transmembrane helix</keyword>
<dbReference type="Gene3D" id="2.60.120.260">
    <property type="entry name" value="Galactose-binding domain-like"/>
    <property type="match status" value="1"/>
</dbReference>
<dbReference type="PROSITE" id="PS01180">
    <property type="entry name" value="CUB"/>
    <property type="match status" value="2"/>
</dbReference>
<dbReference type="PROSITE" id="PS50092">
    <property type="entry name" value="TSP1"/>
    <property type="match status" value="1"/>
</dbReference>
<protein>
    <submittedName>
        <fullName evidence="16">Uncharacterized protein</fullName>
    </submittedName>
</protein>
<organism evidence="16 17">
    <name type="scientific">Porites lobata</name>
    <dbReference type="NCBI Taxonomy" id="104759"/>
    <lineage>
        <taxon>Eukaryota</taxon>
        <taxon>Metazoa</taxon>
        <taxon>Cnidaria</taxon>
        <taxon>Anthozoa</taxon>
        <taxon>Hexacorallia</taxon>
        <taxon>Scleractinia</taxon>
        <taxon>Fungiina</taxon>
        <taxon>Poritidae</taxon>
        <taxon>Porites</taxon>
    </lineage>
</organism>
<evidence type="ECO:0000313" key="17">
    <source>
        <dbReference type="Proteomes" id="UP001159405"/>
    </source>
</evidence>
<dbReference type="SUPFAM" id="SSF82895">
    <property type="entry name" value="TSP-1 type 1 repeat"/>
    <property type="match status" value="1"/>
</dbReference>
<evidence type="ECO:0000256" key="13">
    <source>
        <dbReference type="SAM" id="SignalP"/>
    </source>
</evidence>
<dbReference type="PANTHER" id="PTHR46806">
    <property type="entry name" value="F5/8 TYPE C DOMAIN-CONTAINING PROTEIN"/>
    <property type="match status" value="1"/>
</dbReference>
<dbReference type="EMBL" id="CALNXK010000072">
    <property type="protein sequence ID" value="CAH3143976.1"/>
    <property type="molecule type" value="Genomic_DNA"/>
</dbReference>
<keyword evidence="5 12" id="KW-0812">Transmembrane</keyword>
<dbReference type="InterPro" id="IPR000421">
    <property type="entry name" value="FA58C"/>
</dbReference>
<dbReference type="InterPro" id="IPR035914">
    <property type="entry name" value="Sperma_CUB_dom_sf"/>
</dbReference>
<keyword evidence="8 12" id="KW-0472">Membrane</keyword>
<evidence type="ECO:0000256" key="11">
    <source>
        <dbReference type="SAM" id="MobiDB-lite"/>
    </source>
</evidence>
<evidence type="ECO:0000259" key="14">
    <source>
        <dbReference type="PROSITE" id="PS01180"/>
    </source>
</evidence>
<dbReference type="Gene3D" id="2.60.120.290">
    <property type="entry name" value="Spermadhesin, CUB domain"/>
    <property type="match status" value="2"/>
</dbReference>
<keyword evidence="4" id="KW-0964">Secreted</keyword>
<dbReference type="SUPFAM" id="SSF49854">
    <property type="entry name" value="Spermadhesin, CUB domain"/>
    <property type="match status" value="2"/>
</dbReference>
<evidence type="ECO:0000256" key="2">
    <source>
        <dbReference type="ARBA" id="ARBA00004479"/>
    </source>
</evidence>
<accession>A0ABN8PHH7</accession>
<feature type="domain" description="CUB" evidence="14">
    <location>
        <begin position="363"/>
        <end position="479"/>
    </location>
</feature>
<dbReference type="InterPro" id="IPR000859">
    <property type="entry name" value="CUB_dom"/>
</dbReference>
<evidence type="ECO:0000256" key="12">
    <source>
        <dbReference type="SAM" id="Phobius"/>
    </source>
</evidence>
<comment type="subcellular location">
    <subcellularLocation>
        <location evidence="1">Endomembrane system</location>
        <topology evidence="1">Peripheral membrane protein</topology>
    </subcellularLocation>
    <subcellularLocation>
        <location evidence="2">Membrane</location>
        <topology evidence="2">Single-pass type I membrane protein</topology>
    </subcellularLocation>
    <subcellularLocation>
        <location evidence="3">Secreted</location>
    </subcellularLocation>
</comment>
<evidence type="ECO:0000256" key="10">
    <source>
        <dbReference type="PROSITE-ProRule" id="PRU00059"/>
    </source>
</evidence>
<keyword evidence="13" id="KW-0732">Signal</keyword>
<evidence type="ECO:0000256" key="3">
    <source>
        <dbReference type="ARBA" id="ARBA00004613"/>
    </source>
</evidence>
<feature type="domain" description="F5/8 type C" evidence="15">
    <location>
        <begin position="97"/>
        <end position="250"/>
    </location>
</feature>
<dbReference type="SMART" id="SM00231">
    <property type="entry name" value="FA58C"/>
    <property type="match status" value="1"/>
</dbReference>
<keyword evidence="17" id="KW-1185">Reference proteome</keyword>
<dbReference type="InterPro" id="IPR050633">
    <property type="entry name" value="Neuropilin_MCO_CoagFactor"/>
</dbReference>
<dbReference type="SMART" id="SM00042">
    <property type="entry name" value="CUB"/>
    <property type="match status" value="2"/>
</dbReference>
<dbReference type="CDD" id="cd00057">
    <property type="entry name" value="FA58C"/>
    <property type="match status" value="1"/>
</dbReference>
<dbReference type="PROSITE" id="PS50022">
    <property type="entry name" value="FA58C_3"/>
    <property type="match status" value="1"/>
</dbReference>
<evidence type="ECO:0000256" key="9">
    <source>
        <dbReference type="ARBA" id="ARBA00023157"/>
    </source>
</evidence>
<proteinExistence type="predicted"/>
<dbReference type="InterPro" id="IPR000884">
    <property type="entry name" value="TSP1_rpt"/>
</dbReference>
<evidence type="ECO:0000256" key="6">
    <source>
        <dbReference type="ARBA" id="ARBA00022889"/>
    </source>
</evidence>
<dbReference type="Pfam" id="PF00754">
    <property type="entry name" value="F5_F8_type_C"/>
    <property type="match status" value="1"/>
</dbReference>
<keyword evidence="9" id="KW-1015">Disulfide bond</keyword>
<dbReference type="CDD" id="cd00041">
    <property type="entry name" value="CUB"/>
    <property type="match status" value="2"/>
</dbReference>
<evidence type="ECO:0000313" key="16">
    <source>
        <dbReference type="EMBL" id="CAH3143976.1"/>
    </source>
</evidence>
<dbReference type="PROSITE" id="PS01286">
    <property type="entry name" value="FA58C_2"/>
    <property type="match status" value="1"/>
</dbReference>
<dbReference type="Pfam" id="PF00431">
    <property type="entry name" value="CUB"/>
    <property type="match status" value="2"/>
</dbReference>
<evidence type="ECO:0000256" key="5">
    <source>
        <dbReference type="ARBA" id="ARBA00022692"/>
    </source>
</evidence>
<reference evidence="16 17" key="1">
    <citation type="submission" date="2022-05" db="EMBL/GenBank/DDBJ databases">
        <authorList>
            <consortium name="Genoscope - CEA"/>
            <person name="William W."/>
        </authorList>
    </citation>
    <scope>NUCLEOTIDE SEQUENCE [LARGE SCALE GENOMIC DNA]</scope>
</reference>
<evidence type="ECO:0000256" key="1">
    <source>
        <dbReference type="ARBA" id="ARBA00004184"/>
    </source>
</evidence>
<dbReference type="SUPFAM" id="SSF49785">
    <property type="entry name" value="Galactose-binding domain-like"/>
    <property type="match status" value="1"/>
</dbReference>
<dbReference type="Proteomes" id="UP001159405">
    <property type="component" value="Unassembled WGS sequence"/>
</dbReference>
<evidence type="ECO:0000256" key="8">
    <source>
        <dbReference type="ARBA" id="ARBA00023136"/>
    </source>
</evidence>
<feature type="chain" id="PRO_5047122099" evidence="13">
    <location>
        <begin position="18"/>
        <end position="897"/>
    </location>
</feature>
<feature type="transmembrane region" description="Helical" evidence="12">
    <location>
        <begin position="593"/>
        <end position="615"/>
    </location>
</feature>
<feature type="domain" description="CUB" evidence="14">
    <location>
        <begin position="254"/>
        <end position="362"/>
    </location>
</feature>
<feature type="signal peptide" evidence="13">
    <location>
        <begin position="1"/>
        <end position="17"/>
    </location>
</feature>
<feature type="region of interest" description="Disordered" evidence="11">
    <location>
        <begin position="860"/>
        <end position="897"/>
    </location>
</feature>
<dbReference type="InterPro" id="IPR008979">
    <property type="entry name" value="Galactose-bd-like_sf"/>
</dbReference>
<dbReference type="PANTHER" id="PTHR46806:SF5">
    <property type="entry name" value="F5_8 TYPE C DOMAIN-CONTAINING PROTEIN"/>
    <property type="match status" value="1"/>
</dbReference>
<name>A0ABN8PHH7_9CNID</name>
<feature type="region of interest" description="Disordered" evidence="11">
    <location>
        <begin position="802"/>
        <end position="829"/>
    </location>
</feature>
<keyword evidence="6" id="KW-0130">Cell adhesion</keyword>